<protein>
    <submittedName>
        <fullName evidence="8">Protease Do-like 9</fullName>
    </submittedName>
</protein>
<dbReference type="Proteomes" id="UP001152797">
    <property type="component" value="Unassembled WGS sequence"/>
</dbReference>
<feature type="region of interest" description="Disordered" evidence="5">
    <location>
        <begin position="1"/>
        <end position="37"/>
    </location>
</feature>
<organism evidence="7">
    <name type="scientific">Cladocopium goreaui</name>
    <dbReference type="NCBI Taxonomy" id="2562237"/>
    <lineage>
        <taxon>Eukaryota</taxon>
        <taxon>Sar</taxon>
        <taxon>Alveolata</taxon>
        <taxon>Dinophyceae</taxon>
        <taxon>Suessiales</taxon>
        <taxon>Symbiodiniaceae</taxon>
        <taxon>Cladocopium</taxon>
    </lineage>
</organism>
<dbReference type="EMBL" id="CAMXCT030006601">
    <property type="protein sequence ID" value="CAL4804090.1"/>
    <property type="molecule type" value="Genomic_DNA"/>
</dbReference>
<keyword evidence="9" id="KW-1185">Reference proteome</keyword>
<dbReference type="SUPFAM" id="SSF50156">
    <property type="entry name" value="PDZ domain-like"/>
    <property type="match status" value="1"/>
</dbReference>
<dbReference type="InterPro" id="IPR036034">
    <property type="entry name" value="PDZ_sf"/>
</dbReference>
<dbReference type="Gene3D" id="3.20.190.20">
    <property type="match status" value="1"/>
</dbReference>
<dbReference type="InterPro" id="IPR009003">
    <property type="entry name" value="Peptidase_S1_PA"/>
</dbReference>
<dbReference type="OrthoDB" id="4217619at2759"/>
<dbReference type="AlphaFoldDB" id="A0A9P1DVE8"/>
<evidence type="ECO:0000313" key="8">
    <source>
        <dbReference type="EMBL" id="CAL4804090.1"/>
    </source>
</evidence>
<dbReference type="PANTHER" id="PTHR45980">
    <property type="match status" value="1"/>
</dbReference>
<evidence type="ECO:0000259" key="6">
    <source>
        <dbReference type="Pfam" id="PF17815"/>
    </source>
</evidence>
<evidence type="ECO:0000256" key="3">
    <source>
        <dbReference type="ARBA" id="ARBA00022801"/>
    </source>
</evidence>
<dbReference type="GO" id="GO:0006508">
    <property type="term" value="P:proteolysis"/>
    <property type="evidence" value="ECO:0007669"/>
    <property type="project" value="UniProtKB-KW"/>
</dbReference>
<reference evidence="7" key="1">
    <citation type="submission" date="2022-10" db="EMBL/GenBank/DDBJ databases">
        <authorList>
            <person name="Chen Y."/>
            <person name="Dougan E. K."/>
            <person name="Chan C."/>
            <person name="Rhodes N."/>
            <person name="Thang M."/>
        </authorList>
    </citation>
    <scope>NUCLEOTIDE SEQUENCE</scope>
</reference>
<name>A0A9P1DVE8_9DINO</name>
<gene>
    <name evidence="7" type="ORF">C1SCF055_LOCUS41480</name>
</gene>
<dbReference type="Gene3D" id="2.30.42.10">
    <property type="match status" value="1"/>
</dbReference>
<dbReference type="InterPro" id="IPR043504">
    <property type="entry name" value="Peptidase_S1_PA_chymotrypsin"/>
</dbReference>
<dbReference type="Pfam" id="PF17815">
    <property type="entry name" value="PDZ_3"/>
    <property type="match status" value="1"/>
</dbReference>
<evidence type="ECO:0000256" key="2">
    <source>
        <dbReference type="ARBA" id="ARBA00022670"/>
    </source>
</evidence>
<dbReference type="PRINTS" id="PR00834">
    <property type="entry name" value="PROTEASES2C"/>
</dbReference>
<dbReference type="InterPro" id="IPR001940">
    <property type="entry name" value="Peptidase_S1C"/>
</dbReference>
<keyword evidence="3" id="KW-0378">Hydrolase</keyword>
<dbReference type="InterPro" id="IPR046449">
    <property type="entry name" value="DEGP_PDZ_sf"/>
</dbReference>
<dbReference type="InterPro" id="IPR041517">
    <property type="entry name" value="DEGP_PDZ"/>
</dbReference>
<dbReference type="SUPFAM" id="SSF50494">
    <property type="entry name" value="Trypsin-like serine proteases"/>
    <property type="match status" value="1"/>
</dbReference>
<evidence type="ECO:0000256" key="1">
    <source>
        <dbReference type="ARBA" id="ARBA00010541"/>
    </source>
</evidence>
<reference evidence="8 9" key="2">
    <citation type="submission" date="2024-05" db="EMBL/GenBank/DDBJ databases">
        <authorList>
            <person name="Chen Y."/>
            <person name="Shah S."/>
            <person name="Dougan E. K."/>
            <person name="Thang M."/>
            <person name="Chan C."/>
        </authorList>
    </citation>
    <scope>NUCLEOTIDE SEQUENCE [LARGE SCALE GENOMIC DNA]</scope>
</reference>
<dbReference type="GO" id="GO:0004252">
    <property type="term" value="F:serine-type endopeptidase activity"/>
    <property type="evidence" value="ECO:0007669"/>
    <property type="project" value="InterPro"/>
</dbReference>
<keyword evidence="2 8" id="KW-0645">Protease</keyword>
<evidence type="ECO:0000313" key="9">
    <source>
        <dbReference type="Proteomes" id="UP001152797"/>
    </source>
</evidence>
<keyword evidence="4" id="KW-0720">Serine protease</keyword>
<dbReference type="Gene3D" id="2.40.10.10">
    <property type="entry name" value="Trypsin-like serine proteases"/>
    <property type="match status" value="2"/>
</dbReference>
<evidence type="ECO:0000256" key="4">
    <source>
        <dbReference type="ARBA" id="ARBA00022825"/>
    </source>
</evidence>
<feature type="compositionally biased region" description="Basic and acidic residues" evidence="5">
    <location>
        <begin position="14"/>
        <end position="27"/>
    </location>
</feature>
<proteinExistence type="inferred from homology"/>
<evidence type="ECO:0000256" key="5">
    <source>
        <dbReference type="SAM" id="MobiDB-lite"/>
    </source>
</evidence>
<dbReference type="PANTHER" id="PTHR45980:SF18">
    <property type="entry name" value="PROTEASE DO-LIKE 9"/>
    <property type="match status" value="1"/>
</dbReference>
<comment type="caution">
    <text evidence="7">The sequence shown here is derived from an EMBL/GenBank/DDBJ whole genome shotgun (WGS) entry which is preliminary data.</text>
</comment>
<dbReference type="EMBL" id="CAMXCT010006601">
    <property type="protein sequence ID" value="CAI4016778.1"/>
    <property type="molecule type" value="Genomic_DNA"/>
</dbReference>
<accession>A0A9P1DVE8</accession>
<evidence type="ECO:0000313" key="7">
    <source>
        <dbReference type="EMBL" id="CAI4016778.1"/>
    </source>
</evidence>
<dbReference type="EMBL" id="CAMXCT020006601">
    <property type="protein sequence ID" value="CAL1170153.1"/>
    <property type="molecule type" value="Genomic_DNA"/>
</dbReference>
<dbReference type="Pfam" id="PF13365">
    <property type="entry name" value="Trypsin_2"/>
    <property type="match status" value="1"/>
</dbReference>
<comment type="similarity">
    <text evidence="1">Belongs to the peptidase S1C family.</text>
</comment>
<feature type="domain" description="Protease Do-like PDZ" evidence="6">
    <location>
        <begin position="391"/>
        <end position="425"/>
    </location>
</feature>
<sequence>MTVAKQSRSRKQPGHGESKRPRKCRADVEDESEVKASPVKRRRRMTVNDVHNSVLKVFVWHVQPNYKQPWCSDSQTSSTSSAWPIRLDGALRVVTNAHSVEHAALVQVKRHRHEQKFVAKVLCIGTDCDLALLDVPYDEFWKGLEPLDILPGLPKLQDSVSVVGYPTGGESLSVTQGVVSRIDLVEYAQTGVTLLAVQIDAAINSGNSGGPVVDQKGKCVGVAFQNLDGSDEDGAENIGYIIPTEIVRHFLEDYQRNGQFTGFGSAGIQTQALESPVLRQALGMAKTQSGVRVKAVEPASPAHGLLLPDDVLLSVDGFKVGNDGEVAMPWGRIAFNYLLNQHFPGETCDLQVLRAEGGGASKRVSVKVQLERNRDLVSADAGGPDAGAGSAVPRYVIAGGLVFVPLTIPFMEAAFGEASEAHAVLCLASGTRAVCRPGGLVFQRVLYSSLLKPLLIFTDLYISHAENMFQFPIS</sequence>